<dbReference type="PANTHER" id="PTHR47623:SF1">
    <property type="entry name" value="OS09G0287300 PROTEIN"/>
    <property type="match status" value="1"/>
</dbReference>
<organism evidence="1 2">
    <name type="scientific">Niabella soli DSM 19437</name>
    <dbReference type="NCBI Taxonomy" id="929713"/>
    <lineage>
        <taxon>Bacteria</taxon>
        <taxon>Pseudomonadati</taxon>
        <taxon>Bacteroidota</taxon>
        <taxon>Chitinophagia</taxon>
        <taxon>Chitinophagales</taxon>
        <taxon>Chitinophagaceae</taxon>
        <taxon>Niabella</taxon>
    </lineage>
</organism>
<dbReference type="OrthoDB" id="9810154at2"/>
<dbReference type="Pfam" id="PF00300">
    <property type="entry name" value="His_Phos_1"/>
    <property type="match status" value="1"/>
</dbReference>
<dbReference type="EMBL" id="CP007035">
    <property type="protein sequence ID" value="AHF17776.1"/>
    <property type="molecule type" value="Genomic_DNA"/>
</dbReference>
<sequence length="162" mass="17591">MKTLIIIRHSKAEKGSGRDIDRHLTETGHRDAIQVAELLKSKGYEIDKILSSNSERTKRTTQLFSGVLGIDNDAVFFFESLYLADVLGISETIELYGGSKANTLAVVGHNPGVTNFVTDLTHTSIDNIPTSGVAVMEVDLEDWAQLGSAGKKLVATFSPKDL</sequence>
<reference evidence="1 2" key="1">
    <citation type="submission" date="2013-12" db="EMBL/GenBank/DDBJ databases">
        <authorList>
            <consortium name="DOE Joint Genome Institute"/>
            <person name="Eisen J."/>
            <person name="Huntemann M."/>
            <person name="Han J."/>
            <person name="Chen A."/>
            <person name="Kyrpides N."/>
            <person name="Mavromatis K."/>
            <person name="Markowitz V."/>
            <person name="Palaniappan K."/>
            <person name="Ivanova N."/>
            <person name="Schaumberg A."/>
            <person name="Pati A."/>
            <person name="Liolios K."/>
            <person name="Nordberg H.P."/>
            <person name="Cantor M.N."/>
            <person name="Hua S.X."/>
            <person name="Woyke T."/>
        </authorList>
    </citation>
    <scope>NUCLEOTIDE SEQUENCE [LARGE SCALE GENOMIC DNA]</scope>
    <source>
        <strain evidence="2">DSM 19437</strain>
    </source>
</reference>
<dbReference type="InterPro" id="IPR029033">
    <property type="entry name" value="His_PPase_superfam"/>
</dbReference>
<dbReference type="Gene3D" id="3.40.50.1240">
    <property type="entry name" value="Phosphoglycerate mutase-like"/>
    <property type="match status" value="1"/>
</dbReference>
<proteinExistence type="predicted"/>
<evidence type="ECO:0008006" key="3">
    <source>
        <dbReference type="Google" id="ProtNLM"/>
    </source>
</evidence>
<dbReference type="SUPFAM" id="SSF53254">
    <property type="entry name" value="Phosphoglycerate mutase-like"/>
    <property type="match status" value="1"/>
</dbReference>
<dbReference type="RefSeq" id="WP_008586451.1">
    <property type="nucleotide sequence ID" value="NZ_CP007035.1"/>
</dbReference>
<accession>W0F8T3</accession>
<dbReference type="HOGENOM" id="CLU_084603_2_2_10"/>
<evidence type="ECO:0000313" key="1">
    <source>
        <dbReference type="EMBL" id="AHF17776.1"/>
    </source>
</evidence>
<dbReference type="Proteomes" id="UP000003586">
    <property type="component" value="Chromosome"/>
</dbReference>
<keyword evidence="2" id="KW-1185">Reference proteome</keyword>
<dbReference type="PANTHER" id="PTHR47623">
    <property type="entry name" value="OS09G0287300 PROTEIN"/>
    <property type="match status" value="1"/>
</dbReference>
<name>W0F8T3_9BACT</name>
<dbReference type="InterPro" id="IPR013078">
    <property type="entry name" value="His_Pase_superF_clade-1"/>
</dbReference>
<dbReference type="KEGG" id="nso:NIASO_13995"/>
<dbReference type="eggNOG" id="COG2062">
    <property type="taxonomic scope" value="Bacteria"/>
</dbReference>
<dbReference type="STRING" id="929713.NIASO_13995"/>
<evidence type="ECO:0000313" key="2">
    <source>
        <dbReference type="Proteomes" id="UP000003586"/>
    </source>
</evidence>
<protein>
    <recommendedName>
        <fullName evidence="3">Phosphohistidine phosphatase</fullName>
    </recommendedName>
</protein>
<dbReference type="AlphaFoldDB" id="W0F8T3"/>
<gene>
    <name evidence="1" type="ORF">NIASO_13995</name>
</gene>